<dbReference type="Pfam" id="PF14244">
    <property type="entry name" value="Retrotran_gag_3"/>
    <property type="match status" value="1"/>
</dbReference>
<evidence type="ECO:0000313" key="2">
    <source>
        <dbReference type="EMBL" id="KAL1206382.1"/>
    </source>
</evidence>
<dbReference type="AlphaFoldDB" id="A0ABD1AHW7"/>
<name>A0ABD1AHW7_CARAN</name>
<dbReference type="InterPro" id="IPR029472">
    <property type="entry name" value="Copia-like_N"/>
</dbReference>
<gene>
    <name evidence="2" type="ORF">V5N11_020750</name>
</gene>
<comment type="caution">
    <text evidence="2">The sequence shown here is derived from an EMBL/GenBank/DDBJ whole genome shotgun (WGS) entry which is preliminary data.</text>
</comment>
<sequence>MSGGNNDGIPTGGGVLVPATQKPSPYLLSSSDNPGSLISAVVLNRDNYIEWAKEMRNALQAKQKIGFIDGLITKPVDDSPDLENWMTVNSMIIRWIRTLIEAKVMFLSGKQSCCSSDQSKTCCVPAERTTGG</sequence>
<organism evidence="2 3">
    <name type="scientific">Cardamine amara subsp. amara</name>
    <dbReference type="NCBI Taxonomy" id="228776"/>
    <lineage>
        <taxon>Eukaryota</taxon>
        <taxon>Viridiplantae</taxon>
        <taxon>Streptophyta</taxon>
        <taxon>Embryophyta</taxon>
        <taxon>Tracheophyta</taxon>
        <taxon>Spermatophyta</taxon>
        <taxon>Magnoliopsida</taxon>
        <taxon>eudicotyledons</taxon>
        <taxon>Gunneridae</taxon>
        <taxon>Pentapetalae</taxon>
        <taxon>rosids</taxon>
        <taxon>malvids</taxon>
        <taxon>Brassicales</taxon>
        <taxon>Brassicaceae</taxon>
        <taxon>Cardamineae</taxon>
        <taxon>Cardamine</taxon>
    </lineage>
</organism>
<dbReference type="PANTHER" id="PTHR37610:SF97">
    <property type="entry name" value="RETROTRANSPOSON GAG DOMAIN-CONTAINING PROTEIN"/>
    <property type="match status" value="1"/>
</dbReference>
<evidence type="ECO:0000313" key="3">
    <source>
        <dbReference type="Proteomes" id="UP001558713"/>
    </source>
</evidence>
<dbReference type="EMBL" id="JBANAX010000498">
    <property type="protein sequence ID" value="KAL1206382.1"/>
    <property type="molecule type" value="Genomic_DNA"/>
</dbReference>
<dbReference type="PANTHER" id="PTHR37610">
    <property type="entry name" value="CCHC-TYPE DOMAIN-CONTAINING PROTEIN"/>
    <property type="match status" value="1"/>
</dbReference>
<feature type="domain" description="Retrotransposon Copia-like N-terminal" evidence="1">
    <location>
        <begin position="30"/>
        <end position="75"/>
    </location>
</feature>
<proteinExistence type="predicted"/>
<protein>
    <recommendedName>
        <fullName evidence="1">Retrotransposon Copia-like N-terminal domain-containing protein</fullName>
    </recommendedName>
</protein>
<dbReference type="Proteomes" id="UP001558713">
    <property type="component" value="Unassembled WGS sequence"/>
</dbReference>
<keyword evidence="3" id="KW-1185">Reference proteome</keyword>
<accession>A0ABD1AHW7</accession>
<evidence type="ECO:0000259" key="1">
    <source>
        <dbReference type="Pfam" id="PF14244"/>
    </source>
</evidence>
<reference evidence="2 3" key="1">
    <citation type="submission" date="2024-04" db="EMBL/GenBank/DDBJ databases">
        <title>Genome assembly C_amara_ONT_v2.</title>
        <authorList>
            <person name="Yant L."/>
            <person name="Moore C."/>
            <person name="Slenker M."/>
        </authorList>
    </citation>
    <scope>NUCLEOTIDE SEQUENCE [LARGE SCALE GENOMIC DNA]</scope>
    <source>
        <tissue evidence="2">Leaf</tissue>
    </source>
</reference>